<dbReference type="EMBL" id="CP001043">
    <property type="protein sequence ID" value="ACC71075.1"/>
    <property type="molecule type" value="Genomic_DNA"/>
</dbReference>
<dbReference type="RefSeq" id="WP_012401285.1">
    <property type="nucleotide sequence ID" value="NC_010622.1"/>
</dbReference>
<keyword evidence="2" id="KW-1185">Reference proteome</keyword>
<evidence type="ECO:0000313" key="2">
    <source>
        <dbReference type="Proteomes" id="UP000001192"/>
    </source>
</evidence>
<reference evidence="2" key="1">
    <citation type="journal article" date="2014" name="Stand. Genomic Sci.">
        <title>Complete genome sequence of Burkholderia phymatum STM815(T), a broad host range and efficient nitrogen-fixing symbiont of Mimosa species.</title>
        <authorList>
            <person name="Moulin L."/>
            <person name="Klonowska A."/>
            <person name="Caroline B."/>
            <person name="Booth K."/>
            <person name="Vriezen J.A."/>
            <person name="Melkonian R."/>
            <person name="James E.K."/>
            <person name="Young J.P."/>
            <person name="Bena G."/>
            <person name="Hauser L."/>
            <person name="Land M."/>
            <person name="Kyrpides N."/>
            <person name="Bruce D."/>
            <person name="Chain P."/>
            <person name="Copeland A."/>
            <person name="Pitluck S."/>
            <person name="Woyke T."/>
            <person name="Lizotte-Waniewski M."/>
            <person name="Bristow J."/>
            <person name="Riley M."/>
        </authorList>
    </citation>
    <scope>NUCLEOTIDE SEQUENCE [LARGE SCALE GENOMIC DNA]</scope>
    <source>
        <strain evidence="2">DSM 17167 / CIP 108236 / LMG 21445 / STM815</strain>
    </source>
</reference>
<evidence type="ECO:0000313" key="1">
    <source>
        <dbReference type="EMBL" id="ACC71075.1"/>
    </source>
</evidence>
<gene>
    <name evidence="1" type="ordered locus">Bphy_1896</name>
</gene>
<accession>B2JD19</accession>
<dbReference type="eggNOG" id="ENOG5032PM2">
    <property type="taxonomic scope" value="Bacteria"/>
</dbReference>
<sequence>MSAHAYIQWADVPDHLIAGSSQRVDSITQAKVIAFDGCPLCGEIEQEDANNPTDRVQVQFPFPRAAELRHSLVDWFIYHGISFTVVAA</sequence>
<dbReference type="KEGG" id="bph:Bphy_1896"/>
<dbReference type="OrthoDB" id="9104280at2"/>
<dbReference type="AlphaFoldDB" id="B2JD19"/>
<dbReference type="STRING" id="391038.Bphy_1896"/>
<proteinExistence type="predicted"/>
<protein>
    <submittedName>
        <fullName evidence="1">GP65</fullName>
    </submittedName>
</protein>
<name>B2JD19_PARP8</name>
<dbReference type="Proteomes" id="UP000001192">
    <property type="component" value="Chromosome 1"/>
</dbReference>
<organism evidence="1 2">
    <name type="scientific">Paraburkholderia phymatum (strain DSM 17167 / CIP 108236 / LMG 21445 / STM815)</name>
    <name type="common">Burkholderia phymatum</name>
    <dbReference type="NCBI Taxonomy" id="391038"/>
    <lineage>
        <taxon>Bacteria</taxon>
        <taxon>Pseudomonadati</taxon>
        <taxon>Pseudomonadota</taxon>
        <taxon>Betaproteobacteria</taxon>
        <taxon>Burkholderiales</taxon>
        <taxon>Burkholderiaceae</taxon>
        <taxon>Paraburkholderia</taxon>
    </lineage>
</organism>
<dbReference type="HOGENOM" id="CLU_196570_0_0_4"/>